<organism evidence="12 13">
    <name type="scientific">candidate division WWE3 bacterium</name>
    <dbReference type="NCBI Taxonomy" id="2053526"/>
    <lineage>
        <taxon>Bacteria</taxon>
        <taxon>Katanobacteria</taxon>
    </lineage>
</organism>
<feature type="domain" description="DNA mismatch repair proteins mutS family" evidence="11">
    <location>
        <begin position="702"/>
        <end position="718"/>
    </location>
</feature>
<dbReference type="GO" id="GO:0140664">
    <property type="term" value="F:ATP-dependent DNA damage sensor activity"/>
    <property type="evidence" value="ECO:0007669"/>
    <property type="project" value="InterPro"/>
</dbReference>
<dbReference type="GO" id="GO:0003684">
    <property type="term" value="F:damaged DNA binding"/>
    <property type="evidence" value="ECO:0007669"/>
    <property type="project" value="UniProtKB-UniRule"/>
</dbReference>
<gene>
    <name evidence="9 12" type="primary">mutS</name>
    <name evidence="12" type="ORF">C4561_03490</name>
</gene>
<proteinExistence type="inferred from homology"/>
<dbReference type="Pfam" id="PF00488">
    <property type="entry name" value="MutS_V"/>
    <property type="match status" value="1"/>
</dbReference>
<dbReference type="EMBL" id="QZJF01000017">
    <property type="protein sequence ID" value="RJR26817.1"/>
    <property type="molecule type" value="Genomic_DNA"/>
</dbReference>
<dbReference type="SUPFAM" id="SSF48334">
    <property type="entry name" value="DNA repair protein MutS, domain III"/>
    <property type="match status" value="1"/>
</dbReference>
<dbReference type="FunFam" id="3.40.1170.10:FF:000001">
    <property type="entry name" value="DNA mismatch repair protein MutS"/>
    <property type="match status" value="1"/>
</dbReference>
<evidence type="ECO:0000256" key="10">
    <source>
        <dbReference type="RuleBase" id="RU003756"/>
    </source>
</evidence>
<dbReference type="HAMAP" id="MF_00096">
    <property type="entry name" value="MutS"/>
    <property type="match status" value="1"/>
</dbReference>
<dbReference type="InterPro" id="IPR016151">
    <property type="entry name" value="DNA_mismatch_repair_MutS_N"/>
</dbReference>
<keyword evidence="3 9" id="KW-0547">Nucleotide-binding</keyword>
<sequence length="873" mass="97942">MPNTPNIFTTPMMQQYMKIKEGYKDCIVLFRLGDFYEMFLDDAKLGAEILDITLTSRSRGRDGRIPMSGIPYHALESYLSKLIKAGHKVAICEQIGDTKEPGLVERQVVRVVTPGTVLESVSLERKENNFILALHKEESVFGVALADLSTGAFVCAEYPLVNFENVITNEIAKFSPSECVLSDEIYNDGKTLKSLKIHKNLNIYPFAEWHTYASRAKDVLKDHFGIHSLSSFEIEDLQTAQKASSALLGYLKFTQKRDLYHIKKISVILGEDAVSLDRSTMFNLEFFSTIKEGSKKGSLIGILDKTSTAMGGRLLRRKLVRPLKDRSSLEEIYDGIDFLITNRSYRDETITGLENIRDIDRLLSRLSVGIGNPKDVINLRDSLIWAAEIGGNARNQENPYVTKIGKGISPRITTIAKIISDTIVEEPPLDPKNGNFVRTGVSRELDELKSKILSSKDYVINLEQREKERTGINSLKVKFNQVFGYYIEISKSNLHLVPADYVRKQTLVNAERFITSELKEHEDIILTAEDRIKEIEYGIFLKTVEEIMEYTSDILMTSEAIAELDCLVCFSRLAQEMDLTRPQLCDDGVISIKDGRHPSVEMSLDAGEFISNDVYLNNGDHQLLIVTGPNMAGKSVFIRQVAVIVLMAQIGSFVPAEEAKITPVDKIFVRSGASDSISSGLSTFMVEMLETASILNDATDRSLIVMDEIGRGTSTYDGISIAWSVAEYLISGANGPKTLFATHYHELQELENRHPDRIKNYHVAVSEIEHEPVFLHKVKRGGSEHSFGIQVARIAGVPQEVCEKAALKLSELREKFTEDVPKLSIAEPILVQTDMSVLLAEKLKEIDLSRTTPLEALNILAEIKQIWDREWNV</sequence>
<dbReference type="InterPro" id="IPR005748">
    <property type="entry name" value="DNA_mismatch_repair_MutS"/>
</dbReference>
<dbReference type="Pfam" id="PF05188">
    <property type="entry name" value="MutS_II"/>
    <property type="match status" value="1"/>
</dbReference>
<dbReference type="NCBIfam" id="TIGR01070">
    <property type="entry name" value="mutS1"/>
    <property type="match status" value="1"/>
</dbReference>
<dbReference type="InterPro" id="IPR000432">
    <property type="entry name" value="DNA_mismatch_repair_MutS_C"/>
</dbReference>
<evidence type="ECO:0000256" key="6">
    <source>
        <dbReference type="ARBA" id="ARBA00023125"/>
    </source>
</evidence>
<dbReference type="Gene3D" id="3.40.50.300">
    <property type="entry name" value="P-loop containing nucleotide triphosphate hydrolases"/>
    <property type="match status" value="1"/>
</dbReference>
<dbReference type="InterPro" id="IPR045076">
    <property type="entry name" value="MutS"/>
</dbReference>
<reference evidence="12 13" key="1">
    <citation type="journal article" date="2017" name="ISME J.">
        <title>Energy and carbon metabolisms in a deep terrestrial subsurface fluid microbial community.</title>
        <authorList>
            <person name="Momper L."/>
            <person name="Jungbluth S.P."/>
            <person name="Lee M.D."/>
            <person name="Amend J.P."/>
        </authorList>
    </citation>
    <scope>NUCLEOTIDE SEQUENCE [LARGE SCALE GENOMIC DNA]</scope>
    <source>
        <strain evidence="12">SURF_46</strain>
    </source>
</reference>
<dbReference type="Gene3D" id="3.30.420.110">
    <property type="entry name" value="MutS, connector domain"/>
    <property type="match status" value="1"/>
</dbReference>
<evidence type="ECO:0000313" key="13">
    <source>
        <dbReference type="Proteomes" id="UP000265540"/>
    </source>
</evidence>
<dbReference type="Pfam" id="PF05192">
    <property type="entry name" value="MutS_III"/>
    <property type="match status" value="1"/>
</dbReference>
<dbReference type="FunFam" id="3.40.50.300:FF:000870">
    <property type="entry name" value="MutS protein homolog 4"/>
    <property type="match status" value="1"/>
</dbReference>
<accession>A0A3A4ZIZ2</accession>
<evidence type="ECO:0000256" key="5">
    <source>
        <dbReference type="ARBA" id="ARBA00022840"/>
    </source>
</evidence>
<evidence type="ECO:0000256" key="9">
    <source>
        <dbReference type="HAMAP-Rule" id="MF_00096"/>
    </source>
</evidence>
<keyword evidence="6 9" id="KW-0238">DNA-binding</keyword>
<dbReference type="GO" id="GO:0030983">
    <property type="term" value="F:mismatched DNA binding"/>
    <property type="evidence" value="ECO:0007669"/>
    <property type="project" value="InterPro"/>
</dbReference>
<dbReference type="NCBIfam" id="NF003810">
    <property type="entry name" value="PRK05399.1"/>
    <property type="match status" value="1"/>
</dbReference>
<dbReference type="InterPro" id="IPR036678">
    <property type="entry name" value="MutS_con_dom_sf"/>
</dbReference>
<dbReference type="AlphaFoldDB" id="A0A3A4ZIZ2"/>
<dbReference type="Gene3D" id="3.40.1170.10">
    <property type="entry name" value="DNA repair protein MutS, domain I"/>
    <property type="match status" value="1"/>
</dbReference>
<feature type="binding site" evidence="9">
    <location>
        <begin position="628"/>
        <end position="635"/>
    </location>
    <ligand>
        <name>ATP</name>
        <dbReference type="ChEBI" id="CHEBI:30616"/>
    </ligand>
</feature>
<dbReference type="InterPro" id="IPR017261">
    <property type="entry name" value="DNA_mismatch_repair_MutS/MSH"/>
</dbReference>
<comment type="similarity">
    <text evidence="1 9 10">Belongs to the DNA mismatch repair MutS family.</text>
</comment>
<protein>
    <recommendedName>
        <fullName evidence="2 9">DNA mismatch repair protein MutS</fullName>
    </recommendedName>
</protein>
<dbReference type="PIRSF" id="PIRSF037677">
    <property type="entry name" value="DNA_mis_repair_Msh6"/>
    <property type="match status" value="1"/>
</dbReference>
<evidence type="ECO:0000313" key="12">
    <source>
        <dbReference type="EMBL" id="RJR26817.1"/>
    </source>
</evidence>
<evidence type="ECO:0000256" key="8">
    <source>
        <dbReference type="ARBA" id="ARBA00024647"/>
    </source>
</evidence>
<dbReference type="InterPro" id="IPR036187">
    <property type="entry name" value="DNA_mismatch_repair_MutS_sf"/>
</dbReference>
<dbReference type="Pfam" id="PF01624">
    <property type="entry name" value="MutS_I"/>
    <property type="match status" value="1"/>
</dbReference>
<dbReference type="SMART" id="SM00533">
    <property type="entry name" value="MUTSd"/>
    <property type="match status" value="1"/>
</dbReference>
<dbReference type="GO" id="GO:0006298">
    <property type="term" value="P:mismatch repair"/>
    <property type="evidence" value="ECO:0007669"/>
    <property type="project" value="UniProtKB-UniRule"/>
</dbReference>
<dbReference type="PANTHER" id="PTHR11361:SF34">
    <property type="entry name" value="DNA MISMATCH REPAIR PROTEIN MSH1, MITOCHONDRIAL"/>
    <property type="match status" value="1"/>
</dbReference>
<dbReference type="GO" id="GO:0005524">
    <property type="term" value="F:ATP binding"/>
    <property type="evidence" value="ECO:0007669"/>
    <property type="project" value="UniProtKB-UniRule"/>
</dbReference>
<dbReference type="Gene3D" id="1.10.1420.10">
    <property type="match status" value="2"/>
</dbReference>
<dbReference type="SMART" id="SM00534">
    <property type="entry name" value="MUTSac"/>
    <property type="match status" value="1"/>
</dbReference>
<evidence type="ECO:0000256" key="1">
    <source>
        <dbReference type="ARBA" id="ARBA00006271"/>
    </source>
</evidence>
<dbReference type="InterPro" id="IPR007696">
    <property type="entry name" value="DNA_mismatch_repair_MutS_core"/>
</dbReference>
<dbReference type="Pfam" id="PF05190">
    <property type="entry name" value="MutS_IV"/>
    <property type="match status" value="1"/>
</dbReference>
<dbReference type="InterPro" id="IPR007861">
    <property type="entry name" value="DNA_mismatch_repair_MutS_clamp"/>
</dbReference>
<keyword evidence="4 9" id="KW-0227">DNA damage</keyword>
<dbReference type="InterPro" id="IPR027417">
    <property type="entry name" value="P-loop_NTPase"/>
</dbReference>
<comment type="caution">
    <text evidence="12">The sequence shown here is derived from an EMBL/GenBank/DDBJ whole genome shotgun (WGS) entry which is preliminary data.</text>
</comment>
<dbReference type="SUPFAM" id="SSF53150">
    <property type="entry name" value="DNA repair protein MutS, domain II"/>
    <property type="match status" value="1"/>
</dbReference>
<name>A0A3A4ZIZ2_UNCKA</name>
<dbReference type="CDD" id="cd03284">
    <property type="entry name" value="ABC_MutS1"/>
    <property type="match status" value="1"/>
</dbReference>
<evidence type="ECO:0000259" key="11">
    <source>
        <dbReference type="PROSITE" id="PS00486"/>
    </source>
</evidence>
<dbReference type="SUPFAM" id="SSF55271">
    <property type="entry name" value="DNA repair protein MutS, domain I"/>
    <property type="match status" value="1"/>
</dbReference>
<dbReference type="PROSITE" id="PS00486">
    <property type="entry name" value="DNA_MISMATCH_REPAIR_2"/>
    <property type="match status" value="1"/>
</dbReference>
<dbReference type="Proteomes" id="UP000265540">
    <property type="component" value="Unassembled WGS sequence"/>
</dbReference>
<dbReference type="GO" id="GO:0005829">
    <property type="term" value="C:cytosol"/>
    <property type="evidence" value="ECO:0007669"/>
    <property type="project" value="TreeGrafter"/>
</dbReference>
<dbReference type="PANTHER" id="PTHR11361">
    <property type="entry name" value="DNA MISMATCH REPAIR PROTEIN MUTS FAMILY MEMBER"/>
    <property type="match status" value="1"/>
</dbReference>
<evidence type="ECO:0000256" key="4">
    <source>
        <dbReference type="ARBA" id="ARBA00022763"/>
    </source>
</evidence>
<evidence type="ECO:0000256" key="3">
    <source>
        <dbReference type="ARBA" id="ARBA00022741"/>
    </source>
</evidence>
<evidence type="ECO:0000256" key="2">
    <source>
        <dbReference type="ARBA" id="ARBA00021982"/>
    </source>
</evidence>
<keyword evidence="5 9" id="KW-0067">ATP-binding</keyword>
<keyword evidence="7 9" id="KW-0234">DNA repair</keyword>
<comment type="function">
    <text evidence="8 9">This protein is involved in the repair of mismatches in DNA. It is possible that it carries out the mismatch recognition step. This protein has a weak ATPase activity.</text>
</comment>
<dbReference type="SUPFAM" id="SSF52540">
    <property type="entry name" value="P-loop containing nucleoside triphosphate hydrolases"/>
    <property type="match status" value="1"/>
</dbReference>
<dbReference type="InterPro" id="IPR007695">
    <property type="entry name" value="DNA_mismatch_repair_MutS-lik_N"/>
</dbReference>
<dbReference type="InterPro" id="IPR007860">
    <property type="entry name" value="DNA_mmatch_repair_MutS_con_dom"/>
</dbReference>
<evidence type="ECO:0000256" key="7">
    <source>
        <dbReference type="ARBA" id="ARBA00023204"/>
    </source>
</evidence>